<sequence length="227" mass="25217">MVQACPVLESEPRGHIMRGNPYLTIPTNSNHGFPLISAFSKLSKPLSNILHHIKLINKSIGRPISPISSSIDTSLADFLQLSPSASTEPEESSPSLTIFLGYRKRGLRQDTCNRKHRRPHLDSIAISPRCIKSDCRPARWSLLNSKVDTVTQKLNRLSTVPEIASLSFFSAIDNLIFFCCLITALSSLYTSAVDWGIVIAERQCYRGTLEPRTVSPTRLYLATAPPR</sequence>
<dbReference type="EMBL" id="MU864367">
    <property type="protein sequence ID" value="KAK4190268.1"/>
    <property type="molecule type" value="Genomic_DNA"/>
</dbReference>
<accession>A0AAN7AK82</accession>
<reference evidence="1" key="1">
    <citation type="journal article" date="2023" name="Mol. Phylogenet. Evol.">
        <title>Genome-scale phylogeny and comparative genomics of the fungal order Sordariales.</title>
        <authorList>
            <person name="Hensen N."/>
            <person name="Bonometti L."/>
            <person name="Westerberg I."/>
            <person name="Brannstrom I.O."/>
            <person name="Guillou S."/>
            <person name="Cros-Aarteil S."/>
            <person name="Calhoun S."/>
            <person name="Haridas S."/>
            <person name="Kuo A."/>
            <person name="Mondo S."/>
            <person name="Pangilinan J."/>
            <person name="Riley R."/>
            <person name="LaButti K."/>
            <person name="Andreopoulos B."/>
            <person name="Lipzen A."/>
            <person name="Chen C."/>
            <person name="Yan M."/>
            <person name="Daum C."/>
            <person name="Ng V."/>
            <person name="Clum A."/>
            <person name="Steindorff A."/>
            <person name="Ohm R.A."/>
            <person name="Martin F."/>
            <person name="Silar P."/>
            <person name="Natvig D.O."/>
            <person name="Lalanne C."/>
            <person name="Gautier V."/>
            <person name="Ament-Velasquez S.L."/>
            <person name="Kruys A."/>
            <person name="Hutchinson M.I."/>
            <person name="Powell A.J."/>
            <person name="Barry K."/>
            <person name="Miller A.N."/>
            <person name="Grigoriev I.V."/>
            <person name="Debuchy R."/>
            <person name="Gladieux P."/>
            <person name="Hiltunen Thoren M."/>
            <person name="Johannesson H."/>
        </authorList>
    </citation>
    <scope>NUCLEOTIDE SEQUENCE</scope>
    <source>
        <strain evidence="1">PSN309</strain>
    </source>
</reference>
<evidence type="ECO:0000313" key="1">
    <source>
        <dbReference type="EMBL" id="KAK4190268.1"/>
    </source>
</evidence>
<name>A0AAN7AK82_9PEZI</name>
<dbReference type="Proteomes" id="UP001302126">
    <property type="component" value="Unassembled WGS sequence"/>
</dbReference>
<organism evidence="1 2">
    <name type="scientific">Podospora australis</name>
    <dbReference type="NCBI Taxonomy" id="1536484"/>
    <lineage>
        <taxon>Eukaryota</taxon>
        <taxon>Fungi</taxon>
        <taxon>Dikarya</taxon>
        <taxon>Ascomycota</taxon>
        <taxon>Pezizomycotina</taxon>
        <taxon>Sordariomycetes</taxon>
        <taxon>Sordariomycetidae</taxon>
        <taxon>Sordariales</taxon>
        <taxon>Podosporaceae</taxon>
        <taxon>Podospora</taxon>
    </lineage>
</organism>
<protein>
    <submittedName>
        <fullName evidence="1">Uncharacterized protein</fullName>
    </submittedName>
</protein>
<dbReference type="AlphaFoldDB" id="A0AAN7AK82"/>
<proteinExistence type="predicted"/>
<keyword evidence="2" id="KW-1185">Reference proteome</keyword>
<gene>
    <name evidence="1" type="ORF">QBC35DRAFT_86917</name>
</gene>
<comment type="caution">
    <text evidence="1">The sequence shown here is derived from an EMBL/GenBank/DDBJ whole genome shotgun (WGS) entry which is preliminary data.</text>
</comment>
<reference evidence="1" key="2">
    <citation type="submission" date="2023-05" db="EMBL/GenBank/DDBJ databases">
        <authorList>
            <consortium name="Lawrence Berkeley National Laboratory"/>
            <person name="Steindorff A."/>
            <person name="Hensen N."/>
            <person name="Bonometti L."/>
            <person name="Westerberg I."/>
            <person name="Brannstrom I.O."/>
            <person name="Guillou S."/>
            <person name="Cros-Aarteil S."/>
            <person name="Calhoun S."/>
            <person name="Haridas S."/>
            <person name="Kuo A."/>
            <person name="Mondo S."/>
            <person name="Pangilinan J."/>
            <person name="Riley R."/>
            <person name="Labutti K."/>
            <person name="Andreopoulos B."/>
            <person name="Lipzen A."/>
            <person name="Chen C."/>
            <person name="Yanf M."/>
            <person name="Daum C."/>
            <person name="Ng V."/>
            <person name="Clum A."/>
            <person name="Ohm R."/>
            <person name="Martin F."/>
            <person name="Silar P."/>
            <person name="Natvig D."/>
            <person name="Lalanne C."/>
            <person name="Gautier V."/>
            <person name="Ament-Velasquez S.L."/>
            <person name="Kruys A."/>
            <person name="Hutchinson M.I."/>
            <person name="Powell A.J."/>
            <person name="Barry K."/>
            <person name="Miller A.N."/>
            <person name="Grigoriev I.V."/>
            <person name="Debuchy R."/>
            <person name="Gladieux P."/>
            <person name="Thoren M.H."/>
            <person name="Johannesson H."/>
        </authorList>
    </citation>
    <scope>NUCLEOTIDE SEQUENCE</scope>
    <source>
        <strain evidence="1">PSN309</strain>
    </source>
</reference>
<evidence type="ECO:0000313" key="2">
    <source>
        <dbReference type="Proteomes" id="UP001302126"/>
    </source>
</evidence>